<evidence type="ECO:0000313" key="4">
    <source>
        <dbReference type="WBParaSite" id="ECPE_0001482001-mRNA-1"/>
    </source>
</evidence>
<evidence type="ECO:0000313" key="2">
    <source>
        <dbReference type="EMBL" id="VDP92053.1"/>
    </source>
</evidence>
<evidence type="ECO:0000256" key="1">
    <source>
        <dbReference type="SAM" id="MobiDB-lite"/>
    </source>
</evidence>
<proteinExistence type="predicted"/>
<name>A0A183B6E5_9TREM</name>
<dbReference type="EMBL" id="UZAN01058517">
    <property type="protein sequence ID" value="VDP92053.1"/>
    <property type="molecule type" value="Genomic_DNA"/>
</dbReference>
<dbReference type="AlphaFoldDB" id="A0A183B6E5"/>
<keyword evidence="3" id="KW-1185">Reference proteome</keyword>
<protein>
    <submittedName>
        <fullName evidence="4">Reverse transcriptase domain-containing protein</fullName>
    </submittedName>
</protein>
<dbReference type="Proteomes" id="UP000272942">
    <property type="component" value="Unassembled WGS sequence"/>
</dbReference>
<reference evidence="2 3" key="2">
    <citation type="submission" date="2018-11" db="EMBL/GenBank/DDBJ databases">
        <authorList>
            <consortium name="Pathogen Informatics"/>
        </authorList>
    </citation>
    <scope>NUCLEOTIDE SEQUENCE [LARGE SCALE GENOMIC DNA]</scope>
    <source>
        <strain evidence="2 3">Egypt</strain>
    </source>
</reference>
<organism evidence="4">
    <name type="scientific">Echinostoma caproni</name>
    <dbReference type="NCBI Taxonomy" id="27848"/>
    <lineage>
        <taxon>Eukaryota</taxon>
        <taxon>Metazoa</taxon>
        <taxon>Spiralia</taxon>
        <taxon>Lophotrochozoa</taxon>
        <taxon>Platyhelminthes</taxon>
        <taxon>Trematoda</taxon>
        <taxon>Digenea</taxon>
        <taxon>Plagiorchiida</taxon>
        <taxon>Echinostomata</taxon>
        <taxon>Echinostomatoidea</taxon>
        <taxon>Echinostomatidae</taxon>
        <taxon>Echinostoma</taxon>
    </lineage>
</organism>
<accession>A0A183B6E5</accession>
<feature type="region of interest" description="Disordered" evidence="1">
    <location>
        <begin position="71"/>
        <end position="103"/>
    </location>
</feature>
<dbReference type="WBParaSite" id="ECPE_0001482001-mRNA-1">
    <property type="protein sequence ID" value="ECPE_0001482001-mRNA-1"/>
    <property type="gene ID" value="ECPE_0001482001"/>
</dbReference>
<gene>
    <name evidence="2" type="ORF">ECPE_LOCUS14781</name>
</gene>
<sequence length="103" mass="11076">MRATVNLTQLDIEKIPQISSLQKDKNLSFAPLVASTPDVSFTDITVYKPTIVGILNRKVLSPMKPAHAPAREIKGPIKVPNFRPTAGMKGILGNPPPKAIPPA</sequence>
<feature type="compositionally biased region" description="Pro residues" evidence="1">
    <location>
        <begin position="94"/>
        <end position="103"/>
    </location>
</feature>
<reference evidence="4" key="1">
    <citation type="submission" date="2016-06" db="UniProtKB">
        <authorList>
            <consortium name="WormBaseParasite"/>
        </authorList>
    </citation>
    <scope>IDENTIFICATION</scope>
</reference>
<evidence type="ECO:0000313" key="3">
    <source>
        <dbReference type="Proteomes" id="UP000272942"/>
    </source>
</evidence>